<dbReference type="InterPro" id="IPR013106">
    <property type="entry name" value="Ig_V-set"/>
</dbReference>
<dbReference type="InterPro" id="IPR036179">
    <property type="entry name" value="Ig-like_dom_sf"/>
</dbReference>
<dbReference type="AlphaFoldDB" id="A0A8C9WLZ9"/>
<name>A0A8C9WLZ9_SCLFO</name>
<reference evidence="3 4" key="1">
    <citation type="submission" date="2019-04" db="EMBL/GenBank/DDBJ databases">
        <authorList>
            <consortium name="Wellcome Sanger Institute Data Sharing"/>
        </authorList>
    </citation>
    <scope>NUCLEOTIDE SEQUENCE [LARGE SCALE GENOMIC DNA]</scope>
</reference>
<dbReference type="Ensembl" id="ENSSFOT00015058252.1">
    <property type="protein sequence ID" value="ENSSFOP00015076880.1"/>
    <property type="gene ID" value="ENSSFOG00015025918.1"/>
</dbReference>
<sequence length="160" mass="17413">MSSISVFISALRLLLCIQGKFSNKIIPIFVQLCIPAVKAVLPGQTVISMSCKTSTAVYSNNALYWYLQKPGEAPKLLIYLATNRQSGIPDRFSGSGSGSDFTLTISGVQAEDAGHYYCQSYHSGGVFTQCYRAVQKPPQSHCTVTALLGLKRKEIMSHSL</sequence>
<dbReference type="InterPro" id="IPR013783">
    <property type="entry name" value="Ig-like_fold"/>
</dbReference>
<evidence type="ECO:0000259" key="2">
    <source>
        <dbReference type="PROSITE" id="PS50835"/>
    </source>
</evidence>
<dbReference type="Pfam" id="PF07686">
    <property type="entry name" value="V-set"/>
    <property type="match status" value="1"/>
</dbReference>
<dbReference type="PROSITE" id="PS50835">
    <property type="entry name" value="IG_LIKE"/>
    <property type="match status" value="1"/>
</dbReference>
<organism evidence="3 4">
    <name type="scientific">Scleropages formosus</name>
    <name type="common">Asian bonytongue</name>
    <name type="synonym">Osteoglossum formosum</name>
    <dbReference type="NCBI Taxonomy" id="113540"/>
    <lineage>
        <taxon>Eukaryota</taxon>
        <taxon>Metazoa</taxon>
        <taxon>Chordata</taxon>
        <taxon>Craniata</taxon>
        <taxon>Vertebrata</taxon>
        <taxon>Euteleostomi</taxon>
        <taxon>Actinopterygii</taxon>
        <taxon>Neopterygii</taxon>
        <taxon>Teleostei</taxon>
        <taxon>Osteoglossocephala</taxon>
        <taxon>Osteoglossomorpha</taxon>
        <taxon>Osteoglossiformes</taxon>
        <taxon>Osteoglossidae</taxon>
        <taxon>Scleropages</taxon>
    </lineage>
</organism>
<feature type="signal peptide" evidence="1">
    <location>
        <begin position="1"/>
        <end position="22"/>
    </location>
</feature>
<dbReference type="SMART" id="SM00409">
    <property type="entry name" value="IG"/>
    <property type="match status" value="1"/>
</dbReference>
<keyword evidence="4" id="KW-1185">Reference proteome</keyword>
<dbReference type="Gene3D" id="2.60.40.10">
    <property type="entry name" value="Immunoglobulins"/>
    <property type="match status" value="1"/>
</dbReference>
<reference evidence="3" key="2">
    <citation type="submission" date="2025-08" db="UniProtKB">
        <authorList>
            <consortium name="Ensembl"/>
        </authorList>
    </citation>
    <scope>IDENTIFICATION</scope>
</reference>
<dbReference type="Proteomes" id="UP000694397">
    <property type="component" value="Chromosome 6"/>
</dbReference>
<proteinExistence type="predicted"/>
<dbReference type="OrthoDB" id="6103117at2759"/>
<evidence type="ECO:0000313" key="3">
    <source>
        <dbReference type="Ensembl" id="ENSSFOP00015076880.1"/>
    </source>
</evidence>
<dbReference type="GeneTree" id="ENSGT01150000286956"/>
<reference evidence="3" key="3">
    <citation type="submission" date="2025-09" db="UniProtKB">
        <authorList>
            <consortium name="Ensembl"/>
        </authorList>
    </citation>
    <scope>IDENTIFICATION</scope>
</reference>
<dbReference type="FunFam" id="2.60.40.10:FF:001230">
    <property type="entry name" value="Immunoglobulin kappa variable 8-16"/>
    <property type="match status" value="1"/>
</dbReference>
<accession>A0A8C9WLZ9</accession>
<feature type="domain" description="Ig-like" evidence="2">
    <location>
        <begin position="27"/>
        <end position="135"/>
    </location>
</feature>
<dbReference type="InterPro" id="IPR050150">
    <property type="entry name" value="IgV_Light_Chain"/>
</dbReference>
<feature type="chain" id="PRO_5034175796" description="Ig-like domain-containing protein" evidence="1">
    <location>
        <begin position="23"/>
        <end position="160"/>
    </location>
</feature>
<keyword evidence="1" id="KW-0732">Signal</keyword>
<dbReference type="SUPFAM" id="SSF48726">
    <property type="entry name" value="Immunoglobulin"/>
    <property type="match status" value="1"/>
</dbReference>
<dbReference type="InterPro" id="IPR007110">
    <property type="entry name" value="Ig-like_dom"/>
</dbReference>
<evidence type="ECO:0000313" key="4">
    <source>
        <dbReference type="Proteomes" id="UP000694397"/>
    </source>
</evidence>
<dbReference type="PANTHER" id="PTHR23267">
    <property type="entry name" value="IMMUNOGLOBULIN LIGHT CHAIN"/>
    <property type="match status" value="1"/>
</dbReference>
<dbReference type="InterPro" id="IPR003599">
    <property type="entry name" value="Ig_sub"/>
</dbReference>
<dbReference type="SMART" id="SM00406">
    <property type="entry name" value="IGv"/>
    <property type="match status" value="1"/>
</dbReference>
<protein>
    <recommendedName>
        <fullName evidence="2">Ig-like domain-containing protein</fullName>
    </recommendedName>
</protein>
<evidence type="ECO:0000256" key="1">
    <source>
        <dbReference type="SAM" id="SignalP"/>
    </source>
</evidence>